<reference evidence="13" key="1">
    <citation type="submission" date="2018-05" db="EMBL/GenBank/DDBJ databases">
        <authorList>
            <person name="Lanie J.A."/>
            <person name="Ng W.-L."/>
            <person name="Kazmierczak K.M."/>
            <person name="Andrzejewski T.M."/>
            <person name="Davidsen T.M."/>
            <person name="Wayne K.J."/>
            <person name="Tettelin H."/>
            <person name="Glass J.I."/>
            <person name="Rusch D."/>
            <person name="Podicherti R."/>
            <person name="Tsui H.-C.T."/>
            <person name="Winkler M.E."/>
        </authorList>
    </citation>
    <scope>NUCLEOTIDE SEQUENCE</scope>
</reference>
<dbReference type="PANTHER" id="PTHR33693:SF1">
    <property type="entry name" value="TYPE-4 URACIL-DNA GLYCOSYLASE"/>
    <property type="match status" value="1"/>
</dbReference>
<accession>A0A382XF77</accession>
<dbReference type="InterPro" id="IPR051536">
    <property type="entry name" value="UDG_Type-4/5"/>
</dbReference>
<organism evidence="13">
    <name type="scientific">marine metagenome</name>
    <dbReference type="NCBI Taxonomy" id="408172"/>
    <lineage>
        <taxon>unclassified sequences</taxon>
        <taxon>metagenomes</taxon>
        <taxon>ecological metagenomes</taxon>
    </lineage>
</organism>
<dbReference type="AlphaFoldDB" id="A0A382XF77"/>
<evidence type="ECO:0000313" key="13">
    <source>
        <dbReference type="EMBL" id="SVD69643.1"/>
    </source>
</evidence>
<evidence type="ECO:0000256" key="10">
    <source>
        <dbReference type="ARBA" id="ARBA00023014"/>
    </source>
</evidence>
<evidence type="ECO:0000256" key="6">
    <source>
        <dbReference type="ARBA" id="ARBA00022723"/>
    </source>
</evidence>
<dbReference type="GO" id="GO:0046872">
    <property type="term" value="F:metal ion binding"/>
    <property type="evidence" value="ECO:0007669"/>
    <property type="project" value="UniProtKB-KW"/>
</dbReference>
<feature type="non-terminal residue" evidence="13">
    <location>
        <position position="1"/>
    </location>
</feature>
<keyword evidence="5" id="KW-0004">4Fe-4S</keyword>
<evidence type="ECO:0000256" key="7">
    <source>
        <dbReference type="ARBA" id="ARBA00022763"/>
    </source>
</evidence>
<protein>
    <recommendedName>
        <fullName evidence="4">Type-4 uracil-DNA glycosylase</fullName>
        <ecNumber evidence="3">3.2.2.27</ecNumber>
    </recommendedName>
</protein>
<comment type="catalytic activity">
    <reaction evidence="1">
        <text>Hydrolyzes single-stranded DNA or mismatched double-stranded DNA and polynucleotides, releasing free uracil.</text>
        <dbReference type="EC" id="3.2.2.27"/>
    </reaction>
</comment>
<evidence type="ECO:0000256" key="1">
    <source>
        <dbReference type="ARBA" id="ARBA00001400"/>
    </source>
</evidence>
<feature type="domain" description="Uracil-DNA glycosylase-like" evidence="12">
    <location>
        <begin position="36"/>
        <end position="172"/>
    </location>
</feature>
<name>A0A382XF77_9ZZZZ</name>
<dbReference type="InterPro" id="IPR036895">
    <property type="entry name" value="Uracil-DNA_glycosylase-like_sf"/>
</dbReference>
<evidence type="ECO:0000256" key="2">
    <source>
        <dbReference type="ARBA" id="ARBA00006521"/>
    </source>
</evidence>
<evidence type="ECO:0000256" key="8">
    <source>
        <dbReference type="ARBA" id="ARBA00022801"/>
    </source>
</evidence>
<keyword evidence="6" id="KW-0479">Metal-binding</keyword>
<evidence type="ECO:0000259" key="12">
    <source>
        <dbReference type="SMART" id="SM00986"/>
    </source>
</evidence>
<dbReference type="SMART" id="SM00986">
    <property type="entry name" value="UDG"/>
    <property type="match status" value="1"/>
</dbReference>
<evidence type="ECO:0000256" key="11">
    <source>
        <dbReference type="ARBA" id="ARBA00023204"/>
    </source>
</evidence>
<evidence type="ECO:0000256" key="9">
    <source>
        <dbReference type="ARBA" id="ARBA00023004"/>
    </source>
</evidence>
<dbReference type="Gene3D" id="3.40.470.10">
    <property type="entry name" value="Uracil-DNA glycosylase-like domain"/>
    <property type="match status" value="1"/>
</dbReference>
<keyword evidence="8" id="KW-0378">Hydrolase</keyword>
<dbReference type="GO" id="GO:0004844">
    <property type="term" value="F:uracil DNA N-glycosylase activity"/>
    <property type="evidence" value="ECO:0007669"/>
    <property type="project" value="UniProtKB-EC"/>
</dbReference>
<evidence type="ECO:0000256" key="3">
    <source>
        <dbReference type="ARBA" id="ARBA00012030"/>
    </source>
</evidence>
<dbReference type="NCBIfam" id="TIGR00758">
    <property type="entry name" value="UDG_fam4"/>
    <property type="match status" value="1"/>
</dbReference>
<dbReference type="GO" id="GO:0006281">
    <property type="term" value="P:DNA repair"/>
    <property type="evidence" value="ECO:0007669"/>
    <property type="project" value="UniProtKB-KW"/>
</dbReference>
<gene>
    <name evidence="13" type="ORF">METZ01_LOCUS422497</name>
</gene>
<keyword evidence="11" id="KW-0234">DNA repair</keyword>
<dbReference type="SMART" id="SM00987">
    <property type="entry name" value="UreE_C"/>
    <property type="match status" value="1"/>
</dbReference>
<dbReference type="SUPFAM" id="SSF52141">
    <property type="entry name" value="Uracil-DNA glycosylase-like"/>
    <property type="match status" value="1"/>
</dbReference>
<proteinExistence type="inferred from homology"/>
<evidence type="ECO:0000256" key="5">
    <source>
        <dbReference type="ARBA" id="ARBA00022485"/>
    </source>
</evidence>
<keyword evidence="7" id="KW-0227">DNA damage</keyword>
<dbReference type="InterPro" id="IPR005273">
    <property type="entry name" value="Ura-DNA_glyco_family4"/>
</dbReference>
<keyword evidence="10" id="KW-0411">Iron-sulfur</keyword>
<keyword evidence="9" id="KW-0408">Iron</keyword>
<dbReference type="GO" id="GO:0051539">
    <property type="term" value="F:4 iron, 4 sulfur cluster binding"/>
    <property type="evidence" value="ECO:0007669"/>
    <property type="project" value="UniProtKB-KW"/>
</dbReference>
<feature type="non-terminal residue" evidence="13">
    <location>
        <position position="172"/>
    </location>
</feature>
<sequence length="172" mass="18392">VTTARDTPAIQLAILATEAASCAACGLVEDRTRVVFGSGAPNADVVFVGEAPGAREDKQGMPFVGRSGQLLDRLLAEELGVGRSDVYITNVVKCRPPDNRDPRPEEITACRPYLTHQLDLVDPAVIITLGNFASRLLLDTGTGITKLRGGDYRYGDPPRPLVPTFHPAAALR</sequence>
<dbReference type="EC" id="3.2.2.27" evidence="3"/>
<evidence type="ECO:0000256" key="4">
    <source>
        <dbReference type="ARBA" id="ARBA00019403"/>
    </source>
</evidence>
<dbReference type="Pfam" id="PF03167">
    <property type="entry name" value="UDG"/>
    <property type="match status" value="1"/>
</dbReference>
<dbReference type="PANTHER" id="PTHR33693">
    <property type="entry name" value="TYPE-5 URACIL-DNA GLYCOSYLASE"/>
    <property type="match status" value="1"/>
</dbReference>
<dbReference type="InterPro" id="IPR005122">
    <property type="entry name" value="Uracil-DNA_glycosylase-like"/>
</dbReference>
<comment type="similarity">
    <text evidence="2">Belongs to the uracil-DNA glycosylase (UDG) superfamily. Type 4 (UDGa) family.</text>
</comment>
<dbReference type="EMBL" id="UINC01167244">
    <property type="protein sequence ID" value="SVD69643.1"/>
    <property type="molecule type" value="Genomic_DNA"/>
</dbReference>
<dbReference type="CDD" id="cd10030">
    <property type="entry name" value="UDG-F4_TTUDGA_SPO1dp_like"/>
    <property type="match status" value="1"/>
</dbReference>